<dbReference type="EMBL" id="ATBP01001952">
    <property type="protein sequence ID" value="ETR66487.1"/>
    <property type="molecule type" value="Genomic_DNA"/>
</dbReference>
<sequence length="71" mass="8122">MEIMTVGYTDAVDVSDKGIDYHLSNNGAFVIKQNNFCSTAYAQPIYCNQSNHVWKKIGTESYSQRKNRQQN</sequence>
<organism evidence="1 2">
    <name type="scientific">Candidatus Magnetoglobus multicellularis str. Araruama</name>
    <dbReference type="NCBI Taxonomy" id="890399"/>
    <lineage>
        <taxon>Bacteria</taxon>
        <taxon>Pseudomonadati</taxon>
        <taxon>Thermodesulfobacteriota</taxon>
        <taxon>Desulfobacteria</taxon>
        <taxon>Desulfobacterales</taxon>
        <taxon>Desulfobacteraceae</taxon>
        <taxon>Candidatus Magnetoglobus</taxon>
    </lineage>
</organism>
<comment type="caution">
    <text evidence="1">The sequence shown here is derived from an EMBL/GenBank/DDBJ whole genome shotgun (WGS) entry which is preliminary data.</text>
</comment>
<accession>A0A1V1NV55</accession>
<reference evidence="2" key="1">
    <citation type="submission" date="2012-11" db="EMBL/GenBank/DDBJ databases">
        <authorList>
            <person name="Lucero-Rivera Y.E."/>
            <person name="Tovar-Ramirez D."/>
        </authorList>
    </citation>
    <scope>NUCLEOTIDE SEQUENCE [LARGE SCALE GENOMIC DNA]</scope>
    <source>
        <strain evidence="2">Araruama</strain>
    </source>
</reference>
<gene>
    <name evidence="1" type="ORF">OMM_12739</name>
</gene>
<dbReference type="AlphaFoldDB" id="A0A1V1NV55"/>
<protein>
    <submittedName>
        <fullName evidence="1">Uncharacterized protein</fullName>
    </submittedName>
</protein>
<name>A0A1V1NV55_9BACT</name>
<proteinExistence type="predicted"/>
<evidence type="ECO:0000313" key="2">
    <source>
        <dbReference type="Proteomes" id="UP000189670"/>
    </source>
</evidence>
<dbReference type="Proteomes" id="UP000189670">
    <property type="component" value="Unassembled WGS sequence"/>
</dbReference>
<evidence type="ECO:0000313" key="1">
    <source>
        <dbReference type="EMBL" id="ETR66487.1"/>
    </source>
</evidence>